<name>A0A7C3MBW0_ARCFL</name>
<protein>
    <submittedName>
        <fullName evidence="1">Uncharacterized protein</fullName>
    </submittedName>
</protein>
<dbReference type="AlphaFoldDB" id="A0A7C3MBW0"/>
<organism evidence="1">
    <name type="scientific">Archaeoglobus fulgidus</name>
    <dbReference type="NCBI Taxonomy" id="2234"/>
    <lineage>
        <taxon>Archaea</taxon>
        <taxon>Methanobacteriati</taxon>
        <taxon>Methanobacteriota</taxon>
        <taxon>Archaeoglobi</taxon>
        <taxon>Archaeoglobales</taxon>
        <taxon>Archaeoglobaceae</taxon>
        <taxon>Archaeoglobus</taxon>
    </lineage>
</organism>
<sequence>MGFTNRWVCRIKNLNFDIEKIKNLDGHYWKEEGEKHTLGRLIKLNPKIRTDDIGSIISGNFYFNWEQKIKDYEIKEDGKIDETTQIIRRTNTVHFWISSAARLILFPNSSDYVVEGAKTLSELFFGTEEGFDPITFDVSAIEKAANRGEFSMWTYYFNQRQGSIDKGVHYGDDIDTKDDLYRETASAPKNFIGIKMTVAGRIVKVRITKNGTVTFYSGSLDEPQLQPELFRAIKSLVDNFAVP</sequence>
<reference evidence="1" key="1">
    <citation type="journal article" date="2020" name="mSystems">
        <title>Genome- and Community-Level Interaction Insights into Carbon Utilization and Element Cycling Functions of Hydrothermarchaeota in Hydrothermal Sediment.</title>
        <authorList>
            <person name="Zhou Z."/>
            <person name="Liu Y."/>
            <person name="Xu W."/>
            <person name="Pan J."/>
            <person name="Luo Z.H."/>
            <person name="Li M."/>
        </authorList>
    </citation>
    <scope>NUCLEOTIDE SEQUENCE [LARGE SCALE GENOMIC DNA]</scope>
    <source>
        <strain evidence="1">SpSt-87</strain>
    </source>
</reference>
<comment type="caution">
    <text evidence="1">The sequence shown here is derived from an EMBL/GenBank/DDBJ whole genome shotgun (WGS) entry which is preliminary data.</text>
</comment>
<proteinExistence type="predicted"/>
<gene>
    <name evidence="1" type="ORF">ENW66_06535</name>
</gene>
<dbReference type="EMBL" id="DTLB01000038">
    <property type="protein sequence ID" value="HFW32593.1"/>
    <property type="molecule type" value="Genomic_DNA"/>
</dbReference>
<evidence type="ECO:0000313" key="1">
    <source>
        <dbReference type="EMBL" id="HFW32593.1"/>
    </source>
</evidence>
<accession>A0A7C3MBW0</accession>